<dbReference type="OMA" id="MENCISR"/>
<reference evidence="1 2" key="1">
    <citation type="journal article" date="2018" name="Nat. Ecol. Evol.">
        <title>Shark genomes provide insights into elasmobranch evolution and the origin of vertebrates.</title>
        <authorList>
            <person name="Hara Y"/>
            <person name="Yamaguchi K"/>
            <person name="Onimaru K"/>
            <person name="Kadota M"/>
            <person name="Koyanagi M"/>
            <person name="Keeley SD"/>
            <person name="Tatsumi K"/>
            <person name="Tanaka K"/>
            <person name="Motone F"/>
            <person name="Kageyama Y"/>
            <person name="Nozu R"/>
            <person name="Adachi N"/>
            <person name="Nishimura O"/>
            <person name="Nakagawa R"/>
            <person name="Tanegashima C"/>
            <person name="Kiyatake I"/>
            <person name="Matsumoto R"/>
            <person name="Murakumo K"/>
            <person name="Nishida K"/>
            <person name="Terakita A"/>
            <person name="Kuratani S"/>
            <person name="Sato K"/>
            <person name="Hyodo S Kuraku.S."/>
        </authorList>
    </citation>
    <scope>NUCLEOTIDE SEQUENCE [LARGE SCALE GENOMIC DNA]</scope>
</reference>
<dbReference type="EMBL" id="BEZZ01002235">
    <property type="protein sequence ID" value="GCC21453.1"/>
    <property type="molecule type" value="Genomic_DNA"/>
</dbReference>
<evidence type="ECO:0000313" key="2">
    <source>
        <dbReference type="Proteomes" id="UP000287033"/>
    </source>
</evidence>
<keyword evidence="2" id="KW-1185">Reference proteome</keyword>
<dbReference type="Proteomes" id="UP000287033">
    <property type="component" value="Unassembled WGS sequence"/>
</dbReference>
<gene>
    <name evidence="1" type="ORF">chiPu_0019925</name>
</gene>
<name>A0A401RTH5_CHIPU</name>
<accession>A0A401RTH5</accession>
<proteinExistence type="predicted"/>
<organism evidence="1 2">
    <name type="scientific">Chiloscyllium punctatum</name>
    <name type="common">Brownbanded bambooshark</name>
    <name type="synonym">Hemiscyllium punctatum</name>
    <dbReference type="NCBI Taxonomy" id="137246"/>
    <lineage>
        <taxon>Eukaryota</taxon>
        <taxon>Metazoa</taxon>
        <taxon>Chordata</taxon>
        <taxon>Craniata</taxon>
        <taxon>Vertebrata</taxon>
        <taxon>Chondrichthyes</taxon>
        <taxon>Elasmobranchii</taxon>
        <taxon>Galeomorphii</taxon>
        <taxon>Galeoidea</taxon>
        <taxon>Orectolobiformes</taxon>
        <taxon>Hemiscylliidae</taxon>
        <taxon>Chiloscyllium</taxon>
    </lineage>
</organism>
<evidence type="ECO:0000313" key="1">
    <source>
        <dbReference type="EMBL" id="GCC21453.1"/>
    </source>
</evidence>
<protein>
    <submittedName>
        <fullName evidence="1">Uncharacterized protein</fullName>
    </submittedName>
</protein>
<comment type="caution">
    <text evidence="1">The sequence shown here is derived from an EMBL/GenBank/DDBJ whole genome shotgun (WGS) entry which is preliminary data.</text>
</comment>
<dbReference type="AlphaFoldDB" id="A0A401RTH5"/>
<sequence length="96" mass="10746">MENCISRDGEQSGKQQGTDAHCGFKYLCSRGIRGHFEDRTEIHGTGADDDEEVSATKENHSRLGEDYLDDTLEYLLDEVEIPHIVSPGDNNKFSQS</sequence>